<evidence type="ECO:0008006" key="2">
    <source>
        <dbReference type="Google" id="ProtNLM"/>
    </source>
</evidence>
<organism evidence="1">
    <name type="scientific">uncultured Caudovirales phage</name>
    <dbReference type="NCBI Taxonomy" id="2100421"/>
    <lineage>
        <taxon>Viruses</taxon>
        <taxon>Duplodnaviria</taxon>
        <taxon>Heunggongvirae</taxon>
        <taxon>Uroviricota</taxon>
        <taxon>Caudoviricetes</taxon>
        <taxon>Peduoviridae</taxon>
        <taxon>Maltschvirus</taxon>
        <taxon>Maltschvirus maltsch</taxon>
    </lineage>
</organism>
<evidence type="ECO:0000313" key="1">
    <source>
        <dbReference type="EMBL" id="CAB4132785.1"/>
    </source>
</evidence>
<protein>
    <recommendedName>
        <fullName evidence="2">Lipoprotein</fullName>
    </recommendedName>
</protein>
<proteinExistence type="predicted"/>
<name>A0A6J5LFE1_9CAUD</name>
<accession>A0A6J5LFE1</accession>
<dbReference type="EMBL" id="LR796272">
    <property type="protein sequence ID" value="CAB4132785.1"/>
    <property type="molecule type" value="Genomic_DNA"/>
</dbReference>
<dbReference type="PROSITE" id="PS51257">
    <property type="entry name" value="PROKAR_LIPOPROTEIN"/>
    <property type="match status" value="1"/>
</dbReference>
<sequence length="65" mass="7746">MKRLICTLFLLLCACEDRHRYKCQDFDHFQDPECQKPRCLFSQTCPEYLVAPVLEKQIEPNQSKP</sequence>
<gene>
    <name evidence="1" type="ORF">UFOVP251_9</name>
</gene>
<reference evidence="1" key="1">
    <citation type="submission" date="2020-04" db="EMBL/GenBank/DDBJ databases">
        <authorList>
            <person name="Chiriac C."/>
            <person name="Salcher M."/>
            <person name="Ghai R."/>
            <person name="Kavagutti S V."/>
        </authorList>
    </citation>
    <scope>NUCLEOTIDE SEQUENCE</scope>
</reference>